<keyword evidence="5" id="KW-1133">Transmembrane helix</keyword>
<keyword evidence="7" id="KW-0653">Protein transport</keyword>
<evidence type="ECO:0000313" key="8">
    <source>
        <dbReference type="EMBL" id="VIP04172.1"/>
    </source>
</evidence>
<evidence type="ECO:0000256" key="2">
    <source>
        <dbReference type="ARBA" id="ARBA00005811"/>
    </source>
</evidence>
<sequence>MSATRWMVRPAGSALAGETLTDEEILDAIREDVWEPTDEVRGPHDRDWQPLETHPHFAKAIEEMLPPTPIPMEDDTRLDMNPLIDVALVLLIFFMLKTAVDFERKAIELPTANVEKEGGKGAKPRSIQKEEVQQLIRIVARKEGNQSVIRVDEEVVRESDLEKKIRQIVERERKTEVFLDTQGVPWGVEVKILDAIKGAGITATFKRVRKEPVG</sequence>
<evidence type="ECO:0000256" key="7">
    <source>
        <dbReference type="RuleBase" id="RU003879"/>
    </source>
</evidence>
<dbReference type="GO" id="GO:0015031">
    <property type="term" value="P:protein transport"/>
    <property type="evidence" value="ECO:0007669"/>
    <property type="project" value="UniProtKB-KW"/>
</dbReference>
<dbReference type="InterPro" id="IPR003400">
    <property type="entry name" value="ExbD"/>
</dbReference>
<dbReference type="GO" id="GO:0022857">
    <property type="term" value="F:transmembrane transporter activity"/>
    <property type="evidence" value="ECO:0007669"/>
    <property type="project" value="InterPro"/>
</dbReference>
<dbReference type="KEGG" id="tim:GMBLW1_50210"/>
<keyword evidence="7" id="KW-0813">Transport</keyword>
<comment type="subcellular location">
    <subcellularLocation>
        <location evidence="1">Cell membrane</location>
        <topology evidence="1">Single-pass membrane protein</topology>
    </subcellularLocation>
    <subcellularLocation>
        <location evidence="7">Cell membrane</location>
        <topology evidence="7">Single-pass type II membrane protein</topology>
    </subcellularLocation>
</comment>
<dbReference type="PANTHER" id="PTHR30558:SF3">
    <property type="entry name" value="BIOPOLYMER TRANSPORT PROTEIN EXBD-RELATED"/>
    <property type="match status" value="1"/>
</dbReference>
<dbReference type="EMBL" id="LR593887">
    <property type="protein sequence ID" value="VTS05709.1"/>
    <property type="molecule type" value="Genomic_DNA"/>
</dbReference>
<keyword evidence="4 7" id="KW-0812">Transmembrane</keyword>
<keyword evidence="9" id="KW-1185">Reference proteome</keyword>
<dbReference type="AlphaFoldDB" id="A0A6C2YTF8"/>
<evidence type="ECO:0000313" key="9">
    <source>
        <dbReference type="Proteomes" id="UP000464378"/>
    </source>
</evidence>
<comment type="similarity">
    <text evidence="2 7">Belongs to the ExbD/TolR family.</text>
</comment>
<evidence type="ECO:0000256" key="5">
    <source>
        <dbReference type="ARBA" id="ARBA00022989"/>
    </source>
</evidence>
<evidence type="ECO:0000256" key="6">
    <source>
        <dbReference type="ARBA" id="ARBA00023136"/>
    </source>
</evidence>
<dbReference type="EMBL" id="LR586016">
    <property type="protein sequence ID" value="VIP04172.1"/>
    <property type="molecule type" value="Genomic_DNA"/>
</dbReference>
<reference evidence="8" key="1">
    <citation type="submission" date="2019-04" db="EMBL/GenBank/DDBJ databases">
        <authorList>
            <consortium name="Science for Life Laboratories"/>
        </authorList>
    </citation>
    <scope>NUCLEOTIDE SEQUENCE</scope>
    <source>
        <strain evidence="8">MBLW1</strain>
    </source>
</reference>
<proteinExistence type="inferred from homology"/>
<gene>
    <name evidence="8" type="ORF">GMBLW1_50210</name>
</gene>
<dbReference type="GO" id="GO:0005886">
    <property type="term" value="C:plasma membrane"/>
    <property type="evidence" value="ECO:0007669"/>
    <property type="project" value="UniProtKB-SubCell"/>
</dbReference>
<dbReference type="Proteomes" id="UP000464378">
    <property type="component" value="Chromosome"/>
</dbReference>
<name>A0A6C2YTF8_9BACT</name>
<evidence type="ECO:0000256" key="4">
    <source>
        <dbReference type="ARBA" id="ARBA00022692"/>
    </source>
</evidence>
<organism evidence="8">
    <name type="scientific">Tuwongella immobilis</name>
    <dbReference type="NCBI Taxonomy" id="692036"/>
    <lineage>
        <taxon>Bacteria</taxon>
        <taxon>Pseudomonadati</taxon>
        <taxon>Planctomycetota</taxon>
        <taxon>Planctomycetia</taxon>
        <taxon>Gemmatales</taxon>
        <taxon>Gemmataceae</taxon>
        <taxon>Tuwongella</taxon>
    </lineage>
</organism>
<protein>
    <recommendedName>
        <fullName evidence="10">Biopolymer transporter ExbD</fullName>
    </recommendedName>
</protein>
<dbReference type="Pfam" id="PF02472">
    <property type="entry name" value="ExbD"/>
    <property type="match status" value="1"/>
</dbReference>
<keyword evidence="6" id="KW-0472">Membrane</keyword>
<evidence type="ECO:0000256" key="3">
    <source>
        <dbReference type="ARBA" id="ARBA00022475"/>
    </source>
</evidence>
<dbReference type="PANTHER" id="PTHR30558">
    <property type="entry name" value="EXBD MEMBRANE COMPONENT OF PMF-DRIVEN MACROMOLECULE IMPORT SYSTEM"/>
    <property type="match status" value="1"/>
</dbReference>
<dbReference type="RefSeq" id="WP_162659292.1">
    <property type="nucleotide sequence ID" value="NZ_LR593887.1"/>
</dbReference>
<dbReference type="InParanoid" id="A0A6C2YTF8"/>
<keyword evidence="3" id="KW-1003">Cell membrane</keyword>
<accession>A0A6C2YTF8</accession>
<evidence type="ECO:0000256" key="1">
    <source>
        <dbReference type="ARBA" id="ARBA00004162"/>
    </source>
</evidence>
<evidence type="ECO:0008006" key="10">
    <source>
        <dbReference type="Google" id="ProtNLM"/>
    </source>
</evidence>